<dbReference type="GO" id="GO:0009306">
    <property type="term" value="P:protein secretion"/>
    <property type="evidence" value="ECO:0007669"/>
    <property type="project" value="InterPro"/>
</dbReference>
<keyword evidence="1" id="KW-0969">Cilium</keyword>
<dbReference type="eggNOG" id="COG2257">
    <property type="taxonomic scope" value="Bacteria"/>
</dbReference>
<dbReference type="SUPFAM" id="SSF160544">
    <property type="entry name" value="EscU C-terminal domain-like"/>
    <property type="match status" value="1"/>
</dbReference>
<dbReference type="EMBL" id="FNPG01000007">
    <property type="protein sequence ID" value="SDY06548.1"/>
    <property type="molecule type" value="Genomic_DNA"/>
</dbReference>
<name>A0A1H3GV74_9FIRM</name>
<proteinExistence type="predicted"/>
<evidence type="ECO:0000313" key="2">
    <source>
        <dbReference type="Proteomes" id="UP000183918"/>
    </source>
</evidence>
<dbReference type="STRING" id="1122142.SAMN02910414_00655"/>
<dbReference type="Proteomes" id="UP000183918">
    <property type="component" value="Unassembled WGS sequence"/>
</dbReference>
<reference evidence="1 2" key="1">
    <citation type="submission" date="2016-10" db="EMBL/GenBank/DDBJ databases">
        <authorList>
            <person name="de Groot N.N."/>
        </authorList>
    </citation>
    <scope>NUCLEOTIDE SEQUENCE [LARGE SCALE GENOMIC DNA]</scope>
    <source>
        <strain evidence="1 2">DSM 14045</strain>
    </source>
</reference>
<dbReference type="Pfam" id="PF01312">
    <property type="entry name" value="Bac_export_2"/>
    <property type="match status" value="1"/>
</dbReference>
<dbReference type="InterPro" id="IPR006135">
    <property type="entry name" value="T3SS_substrate_exporter"/>
</dbReference>
<dbReference type="OrthoDB" id="9810419at2"/>
<dbReference type="Gene3D" id="3.40.1690.10">
    <property type="entry name" value="secretion proteins EscU"/>
    <property type="match status" value="1"/>
</dbReference>
<keyword evidence="2" id="KW-1185">Reference proteome</keyword>
<keyword evidence="1" id="KW-0282">Flagellum</keyword>
<dbReference type="GO" id="GO:0005886">
    <property type="term" value="C:plasma membrane"/>
    <property type="evidence" value="ECO:0007669"/>
    <property type="project" value="TreeGrafter"/>
</dbReference>
<sequence length="120" mass="13381">MDERILNKKKIDKKKIQSKKVQSSKEVDVSDKKKEKTAVALAYEPGDKAPKILATGKGNLADKIIETAKENEVPLYKDNKLADTLSKLEIGDVIPPELYEIVAEILVFVDDMDKLKAKIA</sequence>
<keyword evidence="1" id="KW-0966">Cell projection</keyword>
<organism evidence="1 2">
    <name type="scientific">Lachnobacterium bovis DSM 14045</name>
    <dbReference type="NCBI Taxonomy" id="1122142"/>
    <lineage>
        <taxon>Bacteria</taxon>
        <taxon>Bacillati</taxon>
        <taxon>Bacillota</taxon>
        <taxon>Clostridia</taxon>
        <taxon>Lachnospirales</taxon>
        <taxon>Lachnospiraceae</taxon>
        <taxon>Lachnobacterium</taxon>
    </lineage>
</organism>
<gene>
    <name evidence="1" type="ORF">SAMN02910414_00655</name>
</gene>
<accession>A0A1H3GV74</accession>
<dbReference type="PANTHER" id="PTHR30531:SF12">
    <property type="entry name" value="FLAGELLAR BIOSYNTHETIC PROTEIN FLHB"/>
    <property type="match status" value="1"/>
</dbReference>
<protein>
    <submittedName>
        <fullName evidence="1">Flagellar biosynthesis protein</fullName>
    </submittedName>
</protein>
<evidence type="ECO:0000313" key="1">
    <source>
        <dbReference type="EMBL" id="SDY06548.1"/>
    </source>
</evidence>
<dbReference type="InterPro" id="IPR029025">
    <property type="entry name" value="T3SS_substrate_exporter_C"/>
</dbReference>
<dbReference type="PANTHER" id="PTHR30531">
    <property type="entry name" value="FLAGELLAR BIOSYNTHETIC PROTEIN FLHB"/>
    <property type="match status" value="1"/>
</dbReference>
<dbReference type="AlphaFoldDB" id="A0A1H3GV74"/>